<dbReference type="RefSeq" id="WP_014296740.1">
    <property type="nucleotide sequence ID" value="NC_016751.1"/>
</dbReference>
<dbReference type="InterPro" id="IPR050624">
    <property type="entry name" value="HTH-type_Tx_Regulator"/>
</dbReference>
<dbReference type="GO" id="GO:0003677">
    <property type="term" value="F:DNA binding"/>
    <property type="evidence" value="ECO:0007669"/>
    <property type="project" value="UniProtKB-UniRule"/>
</dbReference>
<dbReference type="OrthoDB" id="9812993at2"/>
<dbReference type="Proteomes" id="UP000007161">
    <property type="component" value="Chromosome"/>
</dbReference>
<dbReference type="Gene3D" id="1.10.357.10">
    <property type="entry name" value="Tetracycline Repressor, domain 2"/>
    <property type="match status" value="2"/>
</dbReference>
<dbReference type="InterPro" id="IPR001647">
    <property type="entry name" value="HTH_TetR"/>
</dbReference>
<evidence type="ECO:0000256" key="1">
    <source>
        <dbReference type="ARBA" id="ARBA00023125"/>
    </source>
</evidence>
<sequence>MRRRRKTSTKEKIIKSARKLFSEKWYDTVSVAEICRNARVSNGVYYNYFRDKKTLFEFFLNELIEKMEVELSQISGNSKKDKISSFIDIVFKLSAKDTELVTIFREGQYKFPEYEKKLKNIYINTLSNILERDISDVEYIFIVGGLRFLSVMAAYNWFNINKESFKDIVFNGIFDERINRKERIFNVKFINERSKKLDSKERIVEAGIELFGTYGFHNVNVYDITKLAGFAVGTFYIYFDSKETFLREIVRNISHETRKFISRNLSVSLNRLEQELQGTYLFLKFFERNKNYYEIVRESEFVAKEEVIKYYDAFRKGYLKNLSSVKLEDKETIALTLMGISHFIGIEYLFHQSILDINNFLIKLSHYLENGLKLEGDLNVLVQEKE</sequence>
<keyword evidence="1 2" id="KW-0238">DNA-binding</keyword>
<evidence type="ECO:0000313" key="4">
    <source>
        <dbReference type="EMBL" id="AEX85669.1"/>
    </source>
</evidence>
<dbReference type="STRING" id="443254.Marpi_1265"/>
<evidence type="ECO:0000313" key="5">
    <source>
        <dbReference type="Proteomes" id="UP000007161"/>
    </source>
</evidence>
<accession>H2J2X8</accession>
<organism evidence="4 5">
    <name type="scientific">Marinitoga piezophila (strain DSM 14283 / JCM 11233 / KA3)</name>
    <dbReference type="NCBI Taxonomy" id="443254"/>
    <lineage>
        <taxon>Bacteria</taxon>
        <taxon>Thermotogati</taxon>
        <taxon>Thermotogota</taxon>
        <taxon>Thermotogae</taxon>
        <taxon>Petrotogales</taxon>
        <taxon>Petrotogaceae</taxon>
        <taxon>Marinitoga</taxon>
    </lineage>
</organism>
<dbReference type="PRINTS" id="PR00455">
    <property type="entry name" value="HTHTETR"/>
</dbReference>
<reference evidence="4 5" key="1">
    <citation type="journal article" date="2012" name="J. Bacteriol.">
        <title>Complete Genome Sequence of the Thermophilic, Piezophilic, Heterotrophic Bacterium Marinitoga piezophila KA3.</title>
        <authorList>
            <person name="Lucas S."/>
            <person name="Han J."/>
            <person name="Lapidus A."/>
            <person name="Cheng J.F."/>
            <person name="Goodwin L.A."/>
            <person name="Pitluck S."/>
            <person name="Peters L."/>
            <person name="Mikhailova N."/>
            <person name="Teshima H."/>
            <person name="Detter J.C."/>
            <person name="Han C."/>
            <person name="Tapia R."/>
            <person name="Land M."/>
            <person name="Hauser L."/>
            <person name="Kyrpides N.C."/>
            <person name="Ivanova N."/>
            <person name="Pagani I."/>
            <person name="Vannier P."/>
            <person name="Oger P."/>
            <person name="Bartlett D.H."/>
            <person name="Noll K.M."/>
            <person name="Woyke T."/>
            <person name="Jebbar M."/>
        </authorList>
    </citation>
    <scope>NUCLEOTIDE SEQUENCE [LARGE SCALE GENOMIC DNA]</scope>
    <source>
        <strain evidence="5">DSM 14283 / JCM 11233 / KA3</strain>
    </source>
</reference>
<dbReference type="AlphaFoldDB" id="H2J2X8"/>
<dbReference type="PANTHER" id="PTHR43479:SF11">
    <property type="entry name" value="ACREF_ENVCD OPERON REPRESSOR-RELATED"/>
    <property type="match status" value="1"/>
</dbReference>
<dbReference type="eggNOG" id="COG1309">
    <property type="taxonomic scope" value="Bacteria"/>
</dbReference>
<dbReference type="HOGENOM" id="CLU_058230_0_0_0"/>
<feature type="domain" description="HTH tetR-type" evidence="3">
    <location>
        <begin position="197"/>
        <end position="257"/>
    </location>
</feature>
<dbReference type="PANTHER" id="PTHR43479">
    <property type="entry name" value="ACREF/ENVCD OPERON REPRESSOR-RELATED"/>
    <property type="match status" value="1"/>
</dbReference>
<feature type="DNA-binding region" description="H-T-H motif" evidence="2">
    <location>
        <begin position="220"/>
        <end position="239"/>
    </location>
</feature>
<dbReference type="EMBL" id="CP003257">
    <property type="protein sequence ID" value="AEX85669.1"/>
    <property type="molecule type" value="Genomic_DNA"/>
</dbReference>
<reference evidence="5" key="2">
    <citation type="submission" date="2012-01" db="EMBL/GenBank/DDBJ databases">
        <title>Complete sequence of chromosome of Marinitoga piezophila KA3.</title>
        <authorList>
            <person name="Lucas S."/>
            <person name="Han J."/>
            <person name="Lapidus A."/>
            <person name="Cheng J.-F."/>
            <person name="Goodwin L."/>
            <person name="Pitluck S."/>
            <person name="Peters L."/>
            <person name="Mikhailova N."/>
            <person name="Teshima H."/>
            <person name="Detter J.C."/>
            <person name="Han C."/>
            <person name="Tapia R."/>
            <person name="Land M."/>
            <person name="Hauser L."/>
            <person name="Kyrpides N."/>
            <person name="Ivanova N."/>
            <person name="Pagani I."/>
            <person name="Jebbar M."/>
            <person name="Vannier P."/>
            <person name="Oger P."/>
            <person name="Cario A."/>
            <person name="Bartlett D."/>
            <person name="Noll K.M."/>
            <person name="Woyke T."/>
        </authorList>
    </citation>
    <scope>NUCLEOTIDE SEQUENCE [LARGE SCALE GENOMIC DNA]</scope>
    <source>
        <strain evidence="5">DSM 14283 / JCM 11233 / KA3</strain>
    </source>
</reference>
<dbReference type="Pfam" id="PF00440">
    <property type="entry name" value="TetR_N"/>
    <property type="match status" value="2"/>
</dbReference>
<feature type="DNA-binding region" description="H-T-H motif" evidence="2">
    <location>
        <begin position="30"/>
        <end position="49"/>
    </location>
</feature>
<proteinExistence type="predicted"/>
<evidence type="ECO:0000259" key="3">
    <source>
        <dbReference type="PROSITE" id="PS50977"/>
    </source>
</evidence>
<feature type="domain" description="HTH tetR-type" evidence="3">
    <location>
        <begin position="7"/>
        <end position="67"/>
    </location>
</feature>
<name>H2J2X8_MARPK</name>
<dbReference type="SUPFAM" id="SSF46689">
    <property type="entry name" value="Homeodomain-like"/>
    <property type="match status" value="2"/>
</dbReference>
<protein>
    <submittedName>
        <fullName evidence="4">Transcriptional regulator</fullName>
    </submittedName>
</protein>
<dbReference type="PROSITE" id="PS50977">
    <property type="entry name" value="HTH_TETR_2"/>
    <property type="match status" value="2"/>
</dbReference>
<gene>
    <name evidence="4" type="ordered locus">Marpi_1265</name>
</gene>
<dbReference type="KEGG" id="mpz:Marpi_1265"/>
<evidence type="ECO:0000256" key="2">
    <source>
        <dbReference type="PROSITE-ProRule" id="PRU00335"/>
    </source>
</evidence>
<dbReference type="InterPro" id="IPR009057">
    <property type="entry name" value="Homeodomain-like_sf"/>
</dbReference>
<keyword evidence="5" id="KW-1185">Reference proteome</keyword>